<dbReference type="SUPFAM" id="SSF52317">
    <property type="entry name" value="Class I glutamine amidotransferase-like"/>
    <property type="match status" value="1"/>
</dbReference>
<keyword evidence="3" id="KW-1185">Reference proteome</keyword>
<dbReference type="InterPro" id="IPR002818">
    <property type="entry name" value="DJ-1/PfpI"/>
</dbReference>
<dbReference type="PANTHER" id="PTHR43130">
    <property type="entry name" value="ARAC-FAMILY TRANSCRIPTIONAL REGULATOR"/>
    <property type="match status" value="1"/>
</dbReference>
<evidence type="ECO:0000259" key="1">
    <source>
        <dbReference type="Pfam" id="PF01965"/>
    </source>
</evidence>
<gene>
    <name evidence="2" type="ORF">PDIGIT_LOCUS10008</name>
</gene>
<comment type="caution">
    <text evidence="2">The sequence shown here is derived from an EMBL/GenBank/DDBJ whole genome shotgun (WGS) entry which is preliminary data.</text>
</comment>
<dbReference type="AlphaFoldDB" id="A0A9W4ULL3"/>
<sequence length="326" mass="35316">MRFARIAFPVIRRHGTTLISQSARVVGNTHALYKGCGSISQCFIQEIVPLYLTIKMLKSSLKALSLSALSFASLVQGQVWNANKTLNVGFLIFPGYEPLDIYGPLEILYLLQGSANISVSTISYEAGPVSAVVPTLAHLKVAPQTIATHSLADAPALDVLIAPGGRGVNYALDDTKDTRIEEFIASRYESTPYVLSVCNGAAWLARAGVLKGLRATTNKATWTWVTDPKHGEGIDWVPTARWIQNEGDKVWTSSGISAGIDMTYAFLKYLYGAAKINPVMNIMEYTPHTDADWDSFSVVHNVPGADKNRSISDCVAPAGYEPNCSS</sequence>
<reference evidence="2" key="1">
    <citation type="submission" date="2023-01" db="EMBL/GenBank/DDBJ databases">
        <authorList>
            <person name="Van Ghelder C."/>
            <person name="Rancurel C."/>
        </authorList>
    </citation>
    <scope>NUCLEOTIDE SEQUENCE</scope>
    <source>
        <strain evidence="2">CNCM I-4278</strain>
    </source>
</reference>
<dbReference type="Pfam" id="PF01965">
    <property type="entry name" value="DJ-1_PfpI"/>
    <property type="match status" value="1"/>
</dbReference>
<feature type="domain" description="DJ-1/PfpI" evidence="1">
    <location>
        <begin position="88"/>
        <end position="268"/>
    </location>
</feature>
<dbReference type="InterPro" id="IPR052158">
    <property type="entry name" value="INH-QAR"/>
</dbReference>
<dbReference type="OrthoDB" id="543156at2759"/>
<organism evidence="2 3">
    <name type="scientific">Periconia digitata</name>
    <dbReference type="NCBI Taxonomy" id="1303443"/>
    <lineage>
        <taxon>Eukaryota</taxon>
        <taxon>Fungi</taxon>
        <taxon>Dikarya</taxon>
        <taxon>Ascomycota</taxon>
        <taxon>Pezizomycotina</taxon>
        <taxon>Dothideomycetes</taxon>
        <taxon>Pleosporomycetidae</taxon>
        <taxon>Pleosporales</taxon>
        <taxon>Massarineae</taxon>
        <taxon>Periconiaceae</taxon>
        <taxon>Periconia</taxon>
    </lineage>
</organism>
<evidence type="ECO:0000313" key="2">
    <source>
        <dbReference type="EMBL" id="CAI6336902.1"/>
    </source>
</evidence>
<dbReference type="PANTHER" id="PTHR43130:SF15">
    <property type="entry name" value="THIJ_PFPI FAMILY PROTEIN (AFU_ORTHOLOGUE AFUA_5G14240)"/>
    <property type="match status" value="1"/>
</dbReference>
<dbReference type="EMBL" id="CAOQHR010000007">
    <property type="protein sequence ID" value="CAI6336902.1"/>
    <property type="molecule type" value="Genomic_DNA"/>
</dbReference>
<dbReference type="InterPro" id="IPR029062">
    <property type="entry name" value="Class_I_gatase-like"/>
</dbReference>
<accession>A0A9W4ULL3</accession>
<dbReference type="Gene3D" id="3.40.50.880">
    <property type="match status" value="1"/>
</dbReference>
<dbReference type="Proteomes" id="UP001152607">
    <property type="component" value="Unassembled WGS sequence"/>
</dbReference>
<dbReference type="CDD" id="cd03139">
    <property type="entry name" value="GATase1_PfpI_2"/>
    <property type="match status" value="1"/>
</dbReference>
<proteinExistence type="predicted"/>
<name>A0A9W4ULL3_9PLEO</name>
<evidence type="ECO:0000313" key="3">
    <source>
        <dbReference type="Proteomes" id="UP001152607"/>
    </source>
</evidence>
<protein>
    <recommendedName>
        <fullName evidence="1">DJ-1/PfpI domain-containing protein</fullName>
    </recommendedName>
</protein>